<protein>
    <recommendedName>
        <fullName evidence="5 10">Proline iminopeptidase</fullName>
        <shortName evidence="10">PIP</shortName>
        <ecNumber evidence="4 10">3.4.11.5</ecNumber>
    </recommendedName>
    <alternativeName>
        <fullName evidence="9 10">Prolyl aminopeptidase</fullName>
    </alternativeName>
</protein>
<comment type="catalytic activity">
    <reaction evidence="1 10">
        <text>Release of N-terminal proline from a peptide.</text>
        <dbReference type="EC" id="3.4.11.5"/>
    </reaction>
</comment>
<gene>
    <name evidence="13" type="ORF">DQL93_05905</name>
</gene>
<evidence type="ECO:0000256" key="11">
    <source>
        <dbReference type="PIRSR" id="PIRSR005539-1"/>
    </source>
</evidence>
<dbReference type="GO" id="GO:0004177">
    <property type="term" value="F:aminopeptidase activity"/>
    <property type="evidence" value="ECO:0007669"/>
    <property type="project" value="UniProtKB-KW"/>
</dbReference>
<dbReference type="AlphaFoldDB" id="A0A3G6JE18"/>
<feature type="domain" description="AB hydrolase-1" evidence="12">
    <location>
        <begin position="34"/>
        <end position="285"/>
    </location>
</feature>
<dbReference type="Pfam" id="PF00561">
    <property type="entry name" value="Abhydrolase_1"/>
    <property type="match status" value="1"/>
</dbReference>
<evidence type="ECO:0000259" key="12">
    <source>
        <dbReference type="Pfam" id="PF00561"/>
    </source>
</evidence>
<dbReference type="NCBIfam" id="TIGR01250">
    <property type="entry name" value="pro_imino_pep_2"/>
    <property type="match status" value="1"/>
</dbReference>
<feature type="active site" description="Nucleophile" evidence="11">
    <location>
        <position position="114"/>
    </location>
</feature>
<dbReference type="InterPro" id="IPR005945">
    <property type="entry name" value="Pro_imino_pep"/>
</dbReference>
<evidence type="ECO:0000256" key="8">
    <source>
        <dbReference type="ARBA" id="ARBA00022801"/>
    </source>
</evidence>
<dbReference type="InterPro" id="IPR002410">
    <property type="entry name" value="Peptidase_S33"/>
</dbReference>
<comment type="similarity">
    <text evidence="3 10">Belongs to the peptidase S33 family.</text>
</comment>
<dbReference type="PANTHER" id="PTHR43798:SF33">
    <property type="entry name" value="HYDROLASE, PUTATIVE (AFU_ORTHOLOGUE AFUA_2G14860)-RELATED"/>
    <property type="match status" value="1"/>
</dbReference>
<dbReference type="GO" id="GO:0030313">
    <property type="term" value="C:cell envelope"/>
    <property type="evidence" value="ECO:0007669"/>
    <property type="project" value="UniProtKB-SubCell"/>
</dbReference>
<keyword evidence="7 10" id="KW-0645">Protease</keyword>
<dbReference type="InterPro" id="IPR000073">
    <property type="entry name" value="AB_hydrolase_1"/>
</dbReference>
<evidence type="ECO:0000256" key="7">
    <source>
        <dbReference type="ARBA" id="ARBA00022670"/>
    </source>
</evidence>
<comment type="function">
    <text evidence="10">Releases the N-terminal proline from various substrates.</text>
</comment>
<accession>A0A3G6JE18</accession>
<evidence type="ECO:0000256" key="3">
    <source>
        <dbReference type="ARBA" id="ARBA00010088"/>
    </source>
</evidence>
<dbReference type="InterPro" id="IPR029058">
    <property type="entry name" value="AB_hydrolase_fold"/>
</dbReference>
<evidence type="ECO:0000256" key="6">
    <source>
        <dbReference type="ARBA" id="ARBA00022438"/>
    </source>
</evidence>
<comment type="subcellular location">
    <subcellularLocation>
        <location evidence="2">Cell envelope</location>
    </subcellularLocation>
</comment>
<organism evidence="13">
    <name type="scientific">Lactobacillus delbrueckii subsp. lactis</name>
    <dbReference type="NCBI Taxonomy" id="29397"/>
    <lineage>
        <taxon>Bacteria</taxon>
        <taxon>Bacillati</taxon>
        <taxon>Bacillota</taxon>
        <taxon>Bacilli</taxon>
        <taxon>Lactobacillales</taxon>
        <taxon>Lactobacillaceae</taxon>
        <taxon>Lactobacillus</taxon>
    </lineage>
</organism>
<reference evidence="13" key="1">
    <citation type="submission" date="2018-07" db="EMBL/GenBank/DDBJ databases">
        <authorList>
            <person name="Somerville V."/>
        </authorList>
    </citation>
    <scope>NUCLEOTIDE SEQUENCE</scope>
    <source>
        <strain evidence="13">NWC_2_2</strain>
    </source>
</reference>
<dbReference type="EMBL" id="CP031023">
    <property type="protein sequence ID" value="AZA16111.1"/>
    <property type="molecule type" value="Genomic_DNA"/>
</dbReference>
<dbReference type="PRINTS" id="PR00793">
    <property type="entry name" value="PROAMNOPTASE"/>
</dbReference>
<feature type="active site" evidence="11">
    <location>
        <position position="251"/>
    </location>
</feature>
<keyword evidence="8 10" id="KW-0378">Hydrolase</keyword>
<dbReference type="GO" id="GO:0016020">
    <property type="term" value="C:membrane"/>
    <property type="evidence" value="ECO:0007669"/>
    <property type="project" value="TreeGrafter"/>
</dbReference>
<evidence type="ECO:0000256" key="9">
    <source>
        <dbReference type="ARBA" id="ARBA00029605"/>
    </source>
</evidence>
<proteinExistence type="inferred from homology"/>
<evidence type="ECO:0000256" key="4">
    <source>
        <dbReference type="ARBA" id="ARBA00012568"/>
    </source>
</evidence>
<evidence type="ECO:0000256" key="2">
    <source>
        <dbReference type="ARBA" id="ARBA00004196"/>
    </source>
</evidence>
<keyword evidence="6 10" id="KW-0031">Aminopeptidase</keyword>
<name>A0A3G6JE18_LACDL</name>
<dbReference type="PIRSF" id="PIRSF005539">
    <property type="entry name" value="Pept_S33_TRI_F1"/>
    <property type="match status" value="1"/>
</dbReference>
<dbReference type="PANTHER" id="PTHR43798">
    <property type="entry name" value="MONOACYLGLYCEROL LIPASE"/>
    <property type="match status" value="1"/>
</dbReference>
<dbReference type="EC" id="3.4.11.5" evidence="4 10"/>
<dbReference type="Gene3D" id="3.40.50.1820">
    <property type="entry name" value="alpha/beta hydrolase"/>
    <property type="match status" value="1"/>
</dbReference>
<evidence type="ECO:0000256" key="5">
    <source>
        <dbReference type="ARBA" id="ARBA00021843"/>
    </source>
</evidence>
<sequence>MTEGEKIMDQTRIVTLDNGYHLFTRKVNEGPVKLLCVHGGPGDNHEDFDNFKAGLAGKGVEVYSYDQLGSYWSDQPDFSKEENRKYLTVDYFVDELEEVRQKLGLENFYLLGHSWGGLLAQEYAVRYGQHLKAVVIESMIDNLDEYTVNINRERDEMFSPAQVEYMKECEASENFDDAMYQELVAKLYSVYLVRHPENATRHVVSTTNTQVYNYFQGNNEFMMVGKLTEWDFRDKLAQITLPTLLTVGEFDTMPLDAVRRMHHSLKNSRMVVTPDGGHCHHVDNPDAFFSSLYKFISDVEAGKFVEVK</sequence>
<dbReference type="SUPFAM" id="SSF53474">
    <property type="entry name" value="alpha/beta-Hydrolases"/>
    <property type="match status" value="1"/>
</dbReference>
<dbReference type="InterPro" id="IPR050266">
    <property type="entry name" value="AB_hydrolase_sf"/>
</dbReference>
<feature type="active site" description="Proton donor" evidence="11">
    <location>
        <position position="278"/>
    </location>
</feature>
<evidence type="ECO:0000313" key="13">
    <source>
        <dbReference type="EMBL" id="AZA16111.1"/>
    </source>
</evidence>
<evidence type="ECO:0000256" key="1">
    <source>
        <dbReference type="ARBA" id="ARBA00001585"/>
    </source>
</evidence>
<evidence type="ECO:0000256" key="10">
    <source>
        <dbReference type="PIRNR" id="PIRNR005539"/>
    </source>
</evidence>
<dbReference type="GO" id="GO:0006508">
    <property type="term" value="P:proteolysis"/>
    <property type="evidence" value="ECO:0007669"/>
    <property type="project" value="UniProtKB-KW"/>
</dbReference>